<dbReference type="Pfam" id="PF00999">
    <property type="entry name" value="Na_H_Exchanger"/>
    <property type="match status" value="1"/>
</dbReference>
<comment type="subcellular location">
    <subcellularLocation>
        <location evidence="1">Membrane</location>
        <topology evidence="1">Multi-pass membrane protein</topology>
    </subcellularLocation>
</comment>
<feature type="transmembrane region" description="Helical" evidence="11">
    <location>
        <begin position="250"/>
        <end position="274"/>
    </location>
</feature>
<protein>
    <recommendedName>
        <fullName evidence="9">Sodium/hydrogen exchanger</fullName>
    </recommendedName>
</protein>
<dbReference type="GO" id="GO:0015385">
    <property type="term" value="F:sodium:proton antiporter activity"/>
    <property type="evidence" value="ECO:0007669"/>
    <property type="project" value="InterPro"/>
</dbReference>
<feature type="region of interest" description="Disordered" evidence="10">
    <location>
        <begin position="851"/>
        <end position="875"/>
    </location>
</feature>
<feature type="chain" id="PRO_5012623068" description="Sodium/hydrogen exchanger" evidence="12">
    <location>
        <begin position="26"/>
        <end position="958"/>
    </location>
</feature>
<evidence type="ECO:0000256" key="8">
    <source>
        <dbReference type="ARBA" id="ARBA00023201"/>
    </source>
</evidence>
<dbReference type="InterPro" id="IPR004709">
    <property type="entry name" value="NaH_exchanger"/>
</dbReference>
<evidence type="ECO:0000259" key="13">
    <source>
        <dbReference type="Pfam" id="PF00999"/>
    </source>
</evidence>
<keyword evidence="4 11" id="KW-1133">Transmembrane helix</keyword>
<feature type="transmembrane region" description="Helical" evidence="11">
    <location>
        <begin position="175"/>
        <end position="196"/>
    </location>
</feature>
<keyword evidence="6 9" id="KW-0406">Ion transport</keyword>
<evidence type="ECO:0000256" key="3">
    <source>
        <dbReference type="ARBA" id="ARBA00022692"/>
    </source>
</evidence>
<evidence type="ECO:0000256" key="2">
    <source>
        <dbReference type="ARBA" id="ARBA00022448"/>
    </source>
</evidence>
<evidence type="ECO:0000256" key="7">
    <source>
        <dbReference type="ARBA" id="ARBA00023136"/>
    </source>
</evidence>
<feature type="signal peptide" evidence="12">
    <location>
        <begin position="1"/>
        <end position="25"/>
    </location>
</feature>
<sequence>MDGRTRWLSLLAISCAFVYWVPVNAHVSEGQESNNETERYQLVVFDFARVELPYVICLWILIVSLARIAFHLHHKLPTVIPESCLLIVLGLIVGAILHYSHVATTSDYVLDANIFFIYLLPPIIFEAGYFMPVRSFFDNLGTILLMAVVNTCISSGLIGVSLYGLSCWGLFGRNISLLSCFIFSSLISAVDPVAVLSIFEEVHVNQMLYIIVFGESLLNDGVTVVLYHMMEGFIEIGEDKLIAIDVATGLSSFFVIALGGTLIGILFGLFGGFITKYTQHVTVIEPLFVFVLGYLMYLTSEMCHLSGILALSFGGIVLRHYLEANISRKTKTSIKYFMKMLANISETIIFMFLGLSTMVDTLDWNLSFILFALLFCLLYRALGVIILSFILNRRRLVKLTGIDQFIMAYGGLRGGIAFCLSLSLKEELVPEKRLFITATIIIVFFTVFVQGITIKPVVNALKVKKEKEGDPSLHEKINETFIDHLMAGIEGVTKRSGHNLMRSKFRHINHKYIKPWLNRESVKLTTTKADKVLDIFHSISVQDALHQMGDGEAVEVVGGHKLPLLSAESRMNGYHQDNAKNGRIVPSLNTEKDAHLHRLLNEGMLRTRTTCVVHQKNSVLEAEEHKRHVRPAKLFTVVSGSHHSVSPHNSHSNRHTEHTSFSPEVTDDVFDRDSDEHDNVTLNFKPDTEDLKEPISEPLPPTTTATELELPWKRLLSQEPIPSMSSRVSSCEEPLHAEAPSWVNNLSYNHLLASGSPYASPEVTFVPVIKETKVSIYTVFPPAPSNEGGLMPPPWSTHSECSQEGDAPLTSINTCHPGDKSNNYLLSNHMSPPPSHHIIIPTIQHLDGSVSRGQISEEGEHKPLRSLPGSASAPDLPKHWTHFNPKGRLHSESVLEEAKLQEQLQSRVQEWLYTTNDNNDGIIIDLVSQGTPDNLSDNDADDESDDREDDNELESSHL</sequence>
<feature type="compositionally biased region" description="Low complexity" evidence="10">
    <location>
        <begin position="641"/>
        <end position="650"/>
    </location>
</feature>
<evidence type="ECO:0000256" key="9">
    <source>
        <dbReference type="RuleBase" id="RU003722"/>
    </source>
</evidence>
<evidence type="ECO:0000256" key="1">
    <source>
        <dbReference type="ARBA" id="ARBA00004141"/>
    </source>
</evidence>
<keyword evidence="9" id="KW-0050">Antiport</keyword>
<feature type="compositionally biased region" description="Basic and acidic residues" evidence="10">
    <location>
        <begin position="686"/>
        <end position="695"/>
    </location>
</feature>
<evidence type="ECO:0000256" key="6">
    <source>
        <dbReference type="ARBA" id="ARBA00023065"/>
    </source>
</evidence>
<dbReference type="EMBL" id="NEDP02000731">
    <property type="protein sequence ID" value="OWF55240.1"/>
    <property type="molecule type" value="Genomic_DNA"/>
</dbReference>
<name>A0A210R2D3_MIZYE</name>
<dbReference type="PANTHER" id="PTHR10110">
    <property type="entry name" value="SODIUM/HYDROGEN EXCHANGER"/>
    <property type="match status" value="1"/>
</dbReference>
<evidence type="ECO:0000256" key="10">
    <source>
        <dbReference type="SAM" id="MobiDB-lite"/>
    </source>
</evidence>
<accession>A0A210R2D3</accession>
<comment type="caution">
    <text evidence="14">The sequence shown here is derived from an EMBL/GenBank/DDBJ whole genome shotgun (WGS) entry which is preliminary data.</text>
</comment>
<dbReference type="Proteomes" id="UP000242188">
    <property type="component" value="Unassembled WGS sequence"/>
</dbReference>
<evidence type="ECO:0000313" key="14">
    <source>
        <dbReference type="EMBL" id="OWF55240.1"/>
    </source>
</evidence>
<dbReference type="PANTHER" id="PTHR10110:SF98">
    <property type="entry name" value="SODIUM_HYDROGEN EXCHANGER"/>
    <property type="match status" value="1"/>
</dbReference>
<dbReference type="InterPro" id="IPR006153">
    <property type="entry name" value="Cation/H_exchanger_TM"/>
</dbReference>
<feature type="region of interest" description="Disordered" evidence="10">
    <location>
        <begin position="926"/>
        <end position="958"/>
    </location>
</feature>
<dbReference type="InterPro" id="IPR018422">
    <property type="entry name" value="Cation/H_exchanger_CPA1"/>
</dbReference>
<dbReference type="GO" id="GO:0051453">
    <property type="term" value="P:regulation of intracellular pH"/>
    <property type="evidence" value="ECO:0007669"/>
    <property type="project" value="TreeGrafter"/>
</dbReference>
<proteinExistence type="inferred from homology"/>
<reference evidence="14 15" key="1">
    <citation type="journal article" date="2017" name="Nat. Ecol. Evol.">
        <title>Scallop genome provides insights into evolution of bilaterian karyotype and development.</title>
        <authorList>
            <person name="Wang S."/>
            <person name="Zhang J."/>
            <person name="Jiao W."/>
            <person name="Li J."/>
            <person name="Xun X."/>
            <person name="Sun Y."/>
            <person name="Guo X."/>
            <person name="Huan P."/>
            <person name="Dong B."/>
            <person name="Zhang L."/>
            <person name="Hu X."/>
            <person name="Sun X."/>
            <person name="Wang J."/>
            <person name="Zhao C."/>
            <person name="Wang Y."/>
            <person name="Wang D."/>
            <person name="Huang X."/>
            <person name="Wang R."/>
            <person name="Lv J."/>
            <person name="Li Y."/>
            <person name="Zhang Z."/>
            <person name="Liu B."/>
            <person name="Lu W."/>
            <person name="Hui Y."/>
            <person name="Liang J."/>
            <person name="Zhou Z."/>
            <person name="Hou R."/>
            <person name="Li X."/>
            <person name="Liu Y."/>
            <person name="Li H."/>
            <person name="Ning X."/>
            <person name="Lin Y."/>
            <person name="Zhao L."/>
            <person name="Xing Q."/>
            <person name="Dou J."/>
            <person name="Li Y."/>
            <person name="Mao J."/>
            <person name="Guo H."/>
            <person name="Dou H."/>
            <person name="Li T."/>
            <person name="Mu C."/>
            <person name="Jiang W."/>
            <person name="Fu Q."/>
            <person name="Fu X."/>
            <person name="Miao Y."/>
            <person name="Liu J."/>
            <person name="Yu Q."/>
            <person name="Li R."/>
            <person name="Liao H."/>
            <person name="Li X."/>
            <person name="Kong Y."/>
            <person name="Jiang Z."/>
            <person name="Chourrout D."/>
            <person name="Li R."/>
            <person name="Bao Z."/>
        </authorList>
    </citation>
    <scope>NUCLEOTIDE SEQUENCE [LARGE SCALE GENOMIC DNA]</scope>
    <source>
        <strain evidence="14 15">PY_sf001</strain>
    </source>
</reference>
<evidence type="ECO:0000256" key="4">
    <source>
        <dbReference type="ARBA" id="ARBA00022989"/>
    </source>
</evidence>
<dbReference type="STRING" id="6573.A0A210R2D3"/>
<gene>
    <name evidence="14" type="ORF">KP79_PYT13714</name>
</gene>
<feature type="transmembrane region" description="Helical" evidence="11">
    <location>
        <begin position="368"/>
        <end position="392"/>
    </location>
</feature>
<comment type="similarity">
    <text evidence="9">Belongs to the monovalent cation:proton antiporter 1 (CPA1) transporter (TC 2.A.36) family.</text>
</comment>
<dbReference type="GO" id="GO:0098719">
    <property type="term" value="P:sodium ion import across plasma membrane"/>
    <property type="evidence" value="ECO:0007669"/>
    <property type="project" value="TreeGrafter"/>
</dbReference>
<keyword evidence="7 11" id="KW-0472">Membrane</keyword>
<feature type="compositionally biased region" description="Acidic residues" evidence="10">
    <location>
        <begin position="936"/>
        <end position="958"/>
    </location>
</feature>
<feature type="transmembrane region" description="Helical" evidence="11">
    <location>
        <begin position="281"/>
        <end position="298"/>
    </location>
</feature>
<keyword evidence="2 9" id="KW-0813">Transport</keyword>
<dbReference type="GO" id="GO:0005886">
    <property type="term" value="C:plasma membrane"/>
    <property type="evidence" value="ECO:0007669"/>
    <property type="project" value="TreeGrafter"/>
</dbReference>
<dbReference type="Gene3D" id="6.10.140.1330">
    <property type="match status" value="1"/>
</dbReference>
<evidence type="ECO:0000256" key="12">
    <source>
        <dbReference type="SAM" id="SignalP"/>
    </source>
</evidence>
<feature type="transmembrane region" description="Helical" evidence="11">
    <location>
        <begin position="84"/>
        <end position="102"/>
    </location>
</feature>
<feature type="compositionally biased region" description="Basic and acidic residues" evidence="10">
    <location>
        <begin position="669"/>
        <end position="679"/>
    </location>
</feature>
<dbReference type="PRINTS" id="PR01084">
    <property type="entry name" value="NAHEXCHNGR"/>
</dbReference>
<keyword evidence="3 9" id="KW-0812">Transmembrane</keyword>
<dbReference type="GO" id="GO:0015386">
    <property type="term" value="F:potassium:proton antiporter activity"/>
    <property type="evidence" value="ECO:0007669"/>
    <property type="project" value="TreeGrafter"/>
</dbReference>
<dbReference type="NCBIfam" id="TIGR00840">
    <property type="entry name" value="b_cpa1"/>
    <property type="match status" value="1"/>
</dbReference>
<evidence type="ECO:0000256" key="11">
    <source>
        <dbReference type="SAM" id="Phobius"/>
    </source>
</evidence>
<keyword evidence="15" id="KW-1185">Reference proteome</keyword>
<feature type="transmembrane region" description="Helical" evidence="11">
    <location>
        <begin position="143"/>
        <end position="163"/>
    </location>
</feature>
<dbReference type="AlphaFoldDB" id="A0A210R2D3"/>
<dbReference type="OrthoDB" id="196264at2759"/>
<feature type="domain" description="Cation/H+ exchanger transmembrane" evidence="13">
    <location>
        <begin position="61"/>
        <end position="459"/>
    </location>
</feature>
<evidence type="ECO:0000256" key="5">
    <source>
        <dbReference type="ARBA" id="ARBA00023053"/>
    </source>
</evidence>
<feature type="transmembrane region" description="Helical" evidence="11">
    <location>
        <begin position="304"/>
        <end position="322"/>
    </location>
</feature>
<feature type="transmembrane region" description="Helical" evidence="11">
    <location>
        <begin position="52"/>
        <end position="72"/>
    </location>
</feature>
<evidence type="ECO:0000313" key="15">
    <source>
        <dbReference type="Proteomes" id="UP000242188"/>
    </source>
</evidence>
<keyword evidence="12" id="KW-0732">Signal</keyword>
<feature type="transmembrane region" description="Helical" evidence="11">
    <location>
        <begin position="334"/>
        <end position="356"/>
    </location>
</feature>
<keyword evidence="8 9" id="KW-0739">Sodium transport</keyword>
<organism evidence="14 15">
    <name type="scientific">Mizuhopecten yessoensis</name>
    <name type="common">Japanese scallop</name>
    <name type="synonym">Patinopecten yessoensis</name>
    <dbReference type="NCBI Taxonomy" id="6573"/>
    <lineage>
        <taxon>Eukaryota</taxon>
        <taxon>Metazoa</taxon>
        <taxon>Spiralia</taxon>
        <taxon>Lophotrochozoa</taxon>
        <taxon>Mollusca</taxon>
        <taxon>Bivalvia</taxon>
        <taxon>Autobranchia</taxon>
        <taxon>Pteriomorphia</taxon>
        <taxon>Pectinida</taxon>
        <taxon>Pectinoidea</taxon>
        <taxon>Pectinidae</taxon>
        <taxon>Mizuhopecten</taxon>
    </lineage>
</organism>
<feature type="transmembrane region" description="Helical" evidence="11">
    <location>
        <begin position="435"/>
        <end position="458"/>
    </location>
</feature>
<keyword evidence="5" id="KW-0915">Sodium</keyword>
<feature type="transmembrane region" description="Helical" evidence="11">
    <location>
        <begin position="114"/>
        <end position="131"/>
    </location>
</feature>
<feature type="region of interest" description="Disordered" evidence="10">
    <location>
        <begin position="641"/>
        <end position="703"/>
    </location>
</feature>